<keyword evidence="3" id="KW-0285">Flavoprotein</keyword>
<comment type="similarity">
    <text evidence="2">Belongs to the nitroreductase family.</text>
</comment>
<dbReference type="GO" id="GO:0016491">
    <property type="term" value="F:oxidoreductase activity"/>
    <property type="evidence" value="ECO:0007669"/>
    <property type="project" value="UniProtKB-KW"/>
</dbReference>
<dbReference type="RefSeq" id="WP_160198174.1">
    <property type="nucleotide sequence ID" value="NZ_QXXA01000014.1"/>
</dbReference>
<evidence type="ECO:0000313" key="8">
    <source>
        <dbReference type="Proteomes" id="UP000467132"/>
    </source>
</evidence>
<dbReference type="AlphaFoldDB" id="A0A845QYZ3"/>
<keyword evidence="5" id="KW-0560">Oxidoreductase</keyword>
<gene>
    <name evidence="7" type="ORF">D3Z33_12660</name>
</gene>
<evidence type="ECO:0000256" key="2">
    <source>
        <dbReference type="ARBA" id="ARBA00007118"/>
    </source>
</evidence>
<dbReference type="Proteomes" id="UP000467132">
    <property type="component" value="Unassembled WGS sequence"/>
</dbReference>
<dbReference type="PANTHER" id="PTHR43673:SF2">
    <property type="entry name" value="NITROREDUCTASE"/>
    <property type="match status" value="1"/>
</dbReference>
<dbReference type="OrthoDB" id="9812105at2"/>
<name>A0A845QYZ3_9CLOT</name>
<evidence type="ECO:0000256" key="1">
    <source>
        <dbReference type="ARBA" id="ARBA00001917"/>
    </source>
</evidence>
<evidence type="ECO:0000313" key="7">
    <source>
        <dbReference type="EMBL" id="NBI07705.1"/>
    </source>
</evidence>
<feature type="domain" description="Nitroreductase" evidence="6">
    <location>
        <begin position="90"/>
        <end position="146"/>
    </location>
</feature>
<dbReference type="EMBL" id="QXXA01000014">
    <property type="protein sequence ID" value="NBI07705.1"/>
    <property type="molecule type" value="Genomic_DNA"/>
</dbReference>
<keyword evidence="8" id="KW-1185">Reference proteome</keyword>
<proteinExistence type="inferred from homology"/>
<evidence type="ECO:0000256" key="3">
    <source>
        <dbReference type="ARBA" id="ARBA00022630"/>
    </source>
</evidence>
<dbReference type="InterPro" id="IPR029479">
    <property type="entry name" value="Nitroreductase"/>
</dbReference>
<evidence type="ECO:0000256" key="4">
    <source>
        <dbReference type="ARBA" id="ARBA00022643"/>
    </source>
</evidence>
<dbReference type="Pfam" id="PF00881">
    <property type="entry name" value="Nitroreductase"/>
    <property type="match status" value="2"/>
</dbReference>
<dbReference type="InterPro" id="IPR000415">
    <property type="entry name" value="Nitroreductase-like"/>
</dbReference>
<comment type="caution">
    <text evidence="7">The sequence shown here is derived from an EMBL/GenBank/DDBJ whole genome shotgun (WGS) entry which is preliminary data.</text>
</comment>
<accession>A0A845QYZ3</accession>
<organism evidence="7 8">
    <name type="scientific">Senegalia massiliensis</name>
    <dbReference type="NCBI Taxonomy" id="1720316"/>
    <lineage>
        <taxon>Bacteria</taxon>
        <taxon>Bacillati</taxon>
        <taxon>Bacillota</taxon>
        <taxon>Clostridia</taxon>
        <taxon>Eubacteriales</taxon>
        <taxon>Clostridiaceae</taxon>
        <taxon>Senegalia</taxon>
    </lineage>
</organism>
<dbReference type="Gene3D" id="3.40.109.10">
    <property type="entry name" value="NADH Oxidase"/>
    <property type="match status" value="1"/>
</dbReference>
<protein>
    <submittedName>
        <fullName evidence="7">Nitroreductase</fullName>
    </submittedName>
</protein>
<dbReference type="PANTHER" id="PTHR43673">
    <property type="entry name" value="NAD(P)H NITROREDUCTASE YDGI-RELATED"/>
    <property type="match status" value="1"/>
</dbReference>
<evidence type="ECO:0000256" key="5">
    <source>
        <dbReference type="ARBA" id="ARBA00023002"/>
    </source>
</evidence>
<dbReference type="SUPFAM" id="SSF55469">
    <property type="entry name" value="FMN-dependent nitroreductase-like"/>
    <property type="match status" value="1"/>
</dbReference>
<evidence type="ECO:0000259" key="6">
    <source>
        <dbReference type="Pfam" id="PF00881"/>
    </source>
</evidence>
<keyword evidence="4" id="KW-0288">FMN</keyword>
<comment type="cofactor">
    <cofactor evidence="1">
        <name>FMN</name>
        <dbReference type="ChEBI" id="CHEBI:58210"/>
    </cofactor>
</comment>
<dbReference type="CDD" id="cd20609">
    <property type="entry name" value="nitroreductase"/>
    <property type="match status" value="1"/>
</dbReference>
<reference evidence="7 8" key="1">
    <citation type="submission" date="2018-08" db="EMBL/GenBank/DDBJ databases">
        <title>Murine metabolic-syndrome-specific gut microbial biobank.</title>
        <authorList>
            <person name="Liu C."/>
        </authorList>
    </citation>
    <scope>NUCLEOTIDE SEQUENCE [LARGE SCALE GENOMIC DNA]</scope>
    <source>
        <strain evidence="7 8">583</strain>
    </source>
</reference>
<feature type="domain" description="Nitroreductase" evidence="6">
    <location>
        <begin position="8"/>
        <end position="63"/>
    </location>
</feature>
<sequence length="181" mass="20627">MDFLELAEKRYSVRKFSDKKVEKEKLNLILEAGRVAPTAVNYQPQRILVLDNKEDLSKLSLCTPYKFNQSLALLVCYDRNSSWKRKFDNKDSGDIDSSIVATHMMLQATNLGLGSTWVGHFNPDIIIKTFDIPSNIIPVALLLLGYPSNEAVPHSNHNKRLNLSQTTFYGSFFDKEVENKE</sequence>